<dbReference type="InterPro" id="IPR023214">
    <property type="entry name" value="HAD_sf"/>
</dbReference>
<evidence type="ECO:0000256" key="3">
    <source>
        <dbReference type="ARBA" id="ARBA00022741"/>
    </source>
</evidence>
<dbReference type="RefSeq" id="WP_109249412.1">
    <property type="nucleotide sequence ID" value="NZ_QCXQ01000001.1"/>
</dbReference>
<gene>
    <name evidence="10" type="ORF">DCM90_00550</name>
</gene>
<keyword evidence="11" id="KW-1185">Reference proteome</keyword>
<dbReference type="NCBIfam" id="TIGR01494">
    <property type="entry name" value="ATPase_P-type"/>
    <property type="match status" value="2"/>
</dbReference>
<dbReference type="EMBL" id="QCXQ01000001">
    <property type="protein sequence ID" value="PWG00699.1"/>
    <property type="molecule type" value="Genomic_DNA"/>
</dbReference>
<keyword evidence="7 8" id="KW-0472">Membrane</keyword>
<evidence type="ECO:0000256" key="8">
    <source>
        <dbReference type="SAM" id="Phobius"/>
    </source>
</evidence>
<dbReference type="Gene3D" id="3.40.1110.10">
    <property type="entry name" value="Calcium-transporting ATPase, cytoplasmic domain N"/>
    <property type="match status" value="1"/>
</dbReference>
<evidence type="ECO:0000256" key="5">
    <source>
        <dbReference type="ARBA" id="ARBA00022967"/>
    </source>
</evidence>
<evidence type="ECO:0000256" key="2">
    <source>
        <dbReference type="ARBA" id="ARBA00022692"/>
    </source>
</evidence>
<protein>
    <submittedName>
        <fullName evidence="10">Divalent cation transporter</fullName>
    </submittedName>
</protein>
<sequence>MDQNSLESTYQGTGLTTDEINQEQRQFGPNVIQRSQQTTLLQGIIARFWGPIPWLLEATLIFEVSLGNLFQTVVIFGLLLFSAVDGAIQEHRAQSAIGFLHTKETMTARVKRNGTWQTINVDDLVPGDIVHLFVGDLIPADGTLEAGSVVVDESELTGESAAIEKTEGATVSSGTVVKQGAALMQVVKIGAASTAGKTAALVKNAKAPGQLQQLLFTVVRYLAYMDLVLIIILVIVAVFRGIQIQVLLPFMVILIVATIPISMPSSFTVANSIEAKYLAQHQILVTDLTGIQDSATMTVLLTDKTGTLTTNRPVVQGVTSFQGLTDTQLLQLAAVACDPSGAGTIDRAIIGEAAQRGLTSLPRLSYTPFDPNKKVTVATTKWNDQPLTVTLGSPTVLLTRLSKTDQAVTDVIQAEQDGDRVLALTTSSNGQPATLQGLIALADEPRQDAATSIADLQERGVKVVMLTGDSSTTAKSIATKVGIGPNITDIHSGLAHPLEYNGFSDVYPQDKFELVKALQKAENVVGMTGDGINDAPALKQANVGIAVSNATDVAKEAAKVVLTEPRLSDISKLIDSGHRVYQRMLTWTITKLARTAELAVLLTFGYLLTDFFPVNLSMIVFIIVMNDLVTLTLGTDRTSAITHRPEKWRMGQIIKIASIFTIGWLIIGFGLLDVYLTGWHFSHAVISSLLFVFLIDSPMATIYMTRTRGHFWKLAPSRPVFWMTLINVIVASAMAIFGILLAKAPVTQVALVLGIVVVMTFVLDEVKVLYYRNQN</sequence>
<evidence type="ECO:0000256" key="4">
    <source>
        <dbReference type="ARBA" id="ARBA00022840"/>
    </source>
</evidence>
<dbReference type="PRINTS" id="PR00119">
    <property type="entry name" value="CATATPASE"/>
</dbReference>
<dbReference type="InterPro" id="IPR059000">
    <property type="entry name" value="ATPase_P-type_domA"/>
</dbReference>
<dbReference type="AlphaFoldDB" id="A0A2V1N0C6"/>
<dbReference type="InterPro" id="IPR023299">
    <property type="entry name" value="ATPase_P-typ_cyto_dom_N"/>
</dbReference>
<dbReference type="Pfam" id="PF00690">
    <property type="entry name" value="Cation_ATPase_N"/>
    <property type="match status" value="1"/>
</dbReference>
<evidence type="ECO:0000256" key="1">
    <source>
        <dbReference type="ARBA" id="ARBA00004141"/>
    </source>
</evidence>
<feature type="transmembrane region" description="Helical" evidence="8">
    <location>
        <begin position="248"/>
        <end position="270"/>
    </location>
</feature>
<dbReference type="Gene3D" id="3.40.50.1000">
    <property type="entry name" value="HAD superfamily/HAD-like"/>
    <property type="match status" value="1"/>
</dbReference>
<feature type="transmembrane region" description="Helical" evidence="8">
    <location>
        <begin position="614"/>
        <end position="633"/>
    </location>
</feature>
<dbReference type="SFLD" id="SFLDS00003">
    <property type="entry name" value="Haloacid_Dehalogenase"/>
    <property type="match status" value="1"/>
</dbReference>
<organism evidence="10 11">
    <name type="scientific">Levilactobacillus bambusae</name>
    <dbReference type="NCBI Taxonomy" id="2024736"/>
    <lineage>
        <taxon>Bacteria</taxon>
        <taxon>Bacillati</taxon>
        <taxon>Bacillota</taxon>
        <taxon>Bacilli</taxon>
        <taxon>Lactobacillales</taxon>
        <taxon>Lactobacillaceae</taxon>
        <taxon>Levilactobacillus</taxon>
    </lineage>
</organism>
<dbReference type="InterPro" id="IPR018303">
    <property type="entry name" value="ATPase_P-typ_P_site"/>
</dbReference>
<dbReference type="Pfam" id="PF00122">
    <property type="entry name" value="E1-E2_ATPase"/>
    <property type="match status" value="1"/>
</dbReference>
<dbReference type="SFLD" id="SFLDG00002">
    <property type="entry name" value="C1.7:_P-type_atpase_like"/>
    <property type="match status" value="1"/>
</dbReference>
<dbReference type="InterPro" id="IPR001757">
    <property type="entry name" value="P_typ_ATPase"/>
</dbReference>
<dbReference type="PANTHER" id="PTHR42861">
    <property type="entry name" value="CALCIUM-TRANSPORTING ATPASE"/>
    <property type="match status" value="1"/>
</dbReference>
<feature type="transmembrane region" description="Helical" evidence="8">
    <location>
        <begin position="653"/>
        <end position="672"/>
    </location>
</feature>
<comment type="caution">
    <text evidence="10">The sequence shown here is derived from an EMBL/GenBank/DDBJ whole genome shotgun (WGS) entry which is preliminary data.</text>
</comment>
<reference evidence="10 11" key="1">
    <citation type="journal article" date="2018" name="Int. J. Syst. Evol. Microbiol.">
        <title>Lactobacillus bambusae sp. nov., isolated from a traditional fermented Ma-bamboo shoots of Taiwan.</title>
        <authorList>
            <person name="Wang L.-T."/>
        </authorList>
    </citation>
    <scope>NUCLEOTIDE SEQUENCE [LARGE SCALE GENOMIC DNA]</scope>
    <source>
        <strain evidence="10 11">BS-W1</strain>
    </source>
</reference>
<dbReference type="InterPro" id="IPR023298">
    <property type="entry name" value="ATPase_P-typ_TM_dom_sf"/>
</dbReference>
<evidence type="ECO:0000313" key="11">
    <source>
        <dbReference type="Proteomes" id="UP000245080"/>
    </source>
</evidence>
<feature type="transmembrane region" description="Helical" evidence="8">
    <location>
        <begin position="748"/>
        <end position="770"/>
    </location>
</feature>
<dbReference type="SFLD" id="SFLDF00027">
    <property type="entry name" value="p-type_atpase"/>
    <property type="match status" value="1"/>
</dbReference>
<dbReference type="InterPro" id="IPR044492">
    <property type="entry name" value="P_typ_ATPase_HD_dom"/>
</dbReference>
<dbReference type="Pfam" id="PF00702">
    <property type="entry name" value="Hydrolase"/>
    <property type="match status" value="1"/>
</dbReference>
<feature type="transmembrane region" description="Helical" evidence="8">
    <location>
        <begin position="678"/>
        <end position="699"/>
    </location>
</feature>
<dbReference type="GO" id="GO:0016887">
    <property type="term" value="F:ATP hydrolysis activity"/>
    <property type="evidence" value="ECO:0007669"/>
    <property type="project" value="InterPro"/>
</dbReference>
<evidence type="ECO:0000259" key="9">
    <source>
        <dbReference type="SMART" id="SM00831"/>
    </source>
</evidence>
<dbReference type="Gene3D" id="1.20.1110.10">
    <property type="entry name" value="Calcium-transporting ATPase, transmembrane domain"/>
    <property type="match status" value="1"/>
</dbReference>
<dbReference type="SUPFAM" id="SSF81665">
    <property type="entry name" value="Calcium ATPase, transmembrane domain M"/>
    <property type="match status" value="1"/>
</dbReference>
<dbReference type="SUPFAM" id="SSF56784">
    <property type="entry name" value="HAD-like"/>
    <property type="match status" value="1"/>
</dbReference>
<evidence type="ECO:0000313" key="10">
    <source>
        <dbReference type="EMBL" id="PWG00699.1"/>
    </source>
</evidence>
<keyword evidence="3" id="KW-0547">Nucleotide-binding</keyword>
<dbReference type="GO" id="GO:0016020">
    <property type="term" value="C:membrane"/>
    <property type="evidence" value="ECO:0007669"/>
    <property type="project" value="UniProtKB-SubCell"/>
</dbReference>
<dbReference type="InterPro" id="IPR036412">
    <property type="entry name" value="HAD-like_sf"/>
</dbReference>
<proteinExistence type="predicted"/>
<keyword evidence="4" id="KW-0067">ATP-binding</keyword>
<feature type="transmembrane region" description="Helical" evidence="8">
    <location>
        <begin position="221"/>
        <end position="242"/>
    </location>
</feature>
<name>A0A2V1N0C6_9LACO</name>
<keyword evidence="6 8" id="KW-1133">Transmembrane helix</keyword>
<evidence type="ECO:0000256" key="7">
    <source>
        <dbReference type="ARBA" id="ARBA00023136"/>
    </source>
</evidence>
<dbReference type="OrthoDB" id="9813266at2"/>
<keyword evidence="5" id="KW-1278">Translocase</keyword>
<dbReference type="PROSITE" id="PS00154">
    <property type="entry name" value="ATPASE_E1_E2"/>
    <property type="match status" value="1"/>
</dbReference>
<accession>A0A2V1N0C6</accession>
<comment type="subcellular location">
    <subcellularLocation>
        <location evidence="1">Membrane</location>
        <topology evidence="1">Multi-pass membrane protein</topology>
    </subcellularLocation>
</comment>
<dbReference type="InterPro" id="IPR004014">
    <property type="entry name" value="ATPase_P-typ_cation-transptr_N"/>
</dbReference>
<dbReference type="Gene3D" id="2.70.150.10">
    <property type="entry name" value="Calcium-transporting ATPase, cytoplasmic transduction domain A"/>
    <property type="match status" value="1"/>
</dbReference>
<feature type="transmembrane region" description="Helical" evidence="8">
    <location>
        <begin position="720"/>
        <end position="742"/>
    </location>
</feature>
<keyword evidence="2 8" id="KW-0812">Transmembrane</keyword>
<dbReference type="InterPro" id="IPR008250">
    <property type="entry name" value="ATPase_P-typ_transduc_dom_A_sf"/>
</dbReference>
<dbReference type="GO" id="GO:0005524">
    <property type="term" value="F:ATP binding"/>
    <property type="evidence" value="ECO:0007669"/>
    <property type="project" value="UniProtKB-KW"/>
</dbReference>
<dbReference type="SMART" id="SM00831">
    <property type="entry name" value="Cation_ATPase_N"/>
    <property type="match status" value="1"/>
</dbReference>
<dbReference type="SUPFAM" id="SSF81653">
    <property type="entry name" value="Calcium ATPase, transduction domain A"/>
    <property type="match status" value="1"/>
</dbReference>
<dbReference type="Proteomes" id="UP000245080">
    <property type="component" value="Unassembled WGS sequence"/>
</dbReference>
<evidence type="ECO:0000256" key="6">
    <source>
        <dbReference type="ARBA" id="ARBA00022989"/>
    </source>
</evidence>
<feature type="domain" description="Cation-transporting P-type ATPase N-terminal" evidence="9">
    <location>
        <begin position="6"/>
        <end position="68"/>
    </location>
</feature>